<keyword evidence="3" id="KW-1185">Reference proteome</keyword>
<organism evidence="2 3">
    <name type="scientific">Arachis hypogaea</name>
    <name type="common">Peanut</name>
    <dbReference type="NCBI Taxonomy" id="3818"/>
    <lineage>
        <taxon>Eukaryota</taxon>
        <taxon>Viridiplantae</taxon>
        <taxon>Streptophyta</taxon>
        <taxon>Embryophyta</taxon>
        <taxon>Tracheophyta</taxon>
        <taxon>Spermatophyta</taxon>
        <taxon>Magnoliopsida</taxon>
        <taxon>eudicotyledons</taxon>
        <taxon>Gunneridae</taxon>
        <taxon>Pentapetalae</taxon>
        <taxon>rosids</taxon>
        <taxon>fabids</taxon>
        <taxon>Fabales</taxon>
        <taxon>Fabaceae</taxon>
        <taxon>Papilionoideae</taxon>
        <taxon>50 kb inversion clade</taxon>
        <taxon>dalbergioids sensu lato</taxon>
        <taxon>Dalbergieae</taxon>
        <taxon>Pterocarpus clade</taxon>
        <taxon>Arachis</taxon>
    </lineage>
</organism>
<dbReference type="InterPro" id="IPR011990">
    <property type="entry name" value="TPR-like_helical_dom_sf"/>
</dbReference>
<dbReference type="Proteomes" id="UP000289738">
    <property type="component" value="Chromosome A06"/>
</dbReference>
<feature type="region of interest" description="Disordered" evidence="1">
    <location>
        <begin position="119"/>
        <end position="151"/>
    </location>
</feature>
<name>A0A445CT21_ARAHY</name>
<evidence type="ECO:0000313" key="3">
    <source>
        <dbReference type="Proteomes" id="UP000289738"/>
    </source>
</evidence>
<dbReference type="Gene3D" id="1.25.40.10">
    <property type="entry name" value="Tetratricopeptide repeat domain"/>
    <property type="match status" value="1"/>
</dbReference>
<dbReference type="AlphaFoldDB" id="A0A445CT21"/>
<reference evidence="2 3" key="1">
    <citation type="submission" date="2019-01" db="EMBL/GenBank/DDBJ databases">
        <title>Sequencing of cultivated peanut Arachis hypogaea provides insights into genome evolution and oil improvement.</title>
        <authorList>
            <person name="Chen X."/>
        </authorList>
    </citation>
    <scope>NUCLEOTIDE SEQUENCE [LARGE SCALE GENOMIC DNA]</scope>
    <source>
        <strain evidence="3">cv. Fuhuasheng</strain>
        <tissue evidence="2">Leaves</tissue>
    </source>
</reference>
<accession>A0A445CT21</accession>
<gene>
    <name evidence="2" type="ORF">Ahy_A06g029332</name>
</gene>
<dbReference type="EMBL" id="SDMP01000006">
    <property type="protein sequence ID" value="RYR54071.1"/>
    <property type="molecule type" value="Genomic_DNA"/>
</dbReference>
<protein>
    <recommendedName>
        <fullName evidence="4">Pentatricopeptide repeat-containing protein</fullName>
    </recommendedName>
</protein>
<sequence length="219" mass="24927">MTKMRNVEPSAVSYRLRMGGMVGDRRLRDVAELFHVIKLSGVNPNGHCFNVLIKGFVGDDNIKEVKFWYDELVKSKDNYQQYHIQGSENRIGLAGRTGLTRNRRCKRSAPLLITVRTKTGEKPASRPRTGRLGQTGNRLPRCPPPSPPSLSLRRRVAVRKGKTLSERKSCARKERCCVSIAAISSHFAVAEGSRCRHRLQCERVVANFHRRRIFDHGRH</sequence>
<proteinExistence type="predicted"/>
<evidence type="ECO:0000313" key="2">
    <source>
        <dbReference type="EMBL" id="RYR54071.1"/>
    </source>
</evidence>
<evidence type="ECO:0000256" key="1">
    <source>
        <dbReference type="SAM" id="MobiDB-lite"/>
    </source>
</evidence>
<evidence type="ECO:0008006" key="4">
    <source>
        <dbReference type="Google" id="ProtNLM"/>
    </source>
</evidence>
<comment type="caution">
    <text evidence="2">The sequence shown here is derived from an EMBL/GenBank/DDBJ whole genome shotgun (WGS) entry which is preliminary data.</text>
</comment>